<reference evidence="11" key="1">
    <citation type="submission" date="2020-06" db="EMBL/GenBank/DDBJ databases">
        <authorList>
            <consortium name="Wellcome Sanger Institute Data Sharing"/>
        </authorList>
    </citation>
    <scope>NUCLEOTIDE SEQUENCE [LARGE SCALE GENOMIC DNA]</scope>
</reference>
<reference evidence="11" key="3">
    <citation type="submission" date="2025-09" db="UniProtKB">
        <authorList>
            <consortium name="Ensembl"/>
        </authorList>
    </citation>
    <scope>IDENTIFICATION</scope>
</reference>
<evidence type="ECO:0000313" key="12">
    <source>
        <dbReference type="Proteomes" id="UP000694680"/>
    </source>
</evidence>
<evidence type="ECO:0000256" key="4">
    <source>
        <dbReference type="ARBA" id="ARBA00022679"/>
    </source>
</evidence>
<comment type="catalytic activity">
    <reaction evidence="9">
        <text>L-seryl-[protein] + ATP = O-phospho-L-seryl-[protein] + ADP + H(+)</text>
        <dbReference type="Rhea" id="RHEA:17989"/>
        <dbReference type="Rhea" id="RHEA-COMP:9863"/>
        <dbReference type="Rhea" id="RHEA-COMP:11604"/>
        <dbReference type="ChEBI" id="CHEBI:15378"/>
        <dbReference type="ChEBI" id="CHEBI:29999"/>
        <dbReference type="ChEBI" id="CHEBI:30616"/>
        <dbReference type="ChEBI" id="CHEBI:83421"/>
        <dbReference type="ChEBI" id="CHEBI:456216"/>
        <dbReference type="EC" id="2.7.11.1"/>
    </reaction>
</comment>
<dbReference type="Gene3D" id="1.10.510.10">
    <property type="entry name" value="Transferase(Phosphotransferase) domain 1"/>
    <property type="match status" value="1"/>
</dbReference>
<dbReference type="AlphaFoldDB" id="A0A8C5GFB6"/>
<proteinExistence type="inferred from homology"/>
<dbReference type="InterPro" id="IPR008271">
    <property type="entry name" value="Ser/Thr_kinase_AS"/>
</dbReference>
<evidence type="ECO:0000259" key="10">
    <source>
        <dbReference type="PROSITE" id="PS50011"/>
    </source>
</evidence>
<dbReference type="Proteomes" id="UP000694680">
    <property type="component" value="Chromosome 22"/>
</dbReference>
<keyword evidence="5" id="KW-0547">Nucleotide-binding</keyword>
<evidence type="ECO:0000256" key="7">
    <source>
        <dbReference type="ARBA" id="ARBA00022840"/>
    </source>
</evidence>
<dbReference type="PANTHER" id="PTHR22984:SF11">
    <property type="entry name" value="AURORA KINASE-RELATED"/>
    <property type="match status" value="1"/>
</dbReference>
<dbReference type="GO" id="GO:0005524">
    <property type="term" value="F:ATP binding"/>
    <property type="evidence" value="ECO:0007669"/>
    <property type="project" value="UniProtKB-KW"/>
</dbReference>
<keyword evidence="4" id="KW-0808">Transferase</keyword>
<keyword evidence="7" id="KW-0067">ATP-binding</keyword>
<sequence>SLDIMNLQAEQVPKSWSDIAPVAFYLQNSSEMTITPVDKLVQINRSSEDFKVQYLEYHKLGEGGFGSVFAGTRIADAKDVVLMAQAAGLLCQGSVSNPGVIGLVDVFEFESEVLIITDRSCCEMDMDRFYNLINGQITERETKVIFKQLVDVSIRMHKNGVFHRDIKGGNILVSVEGEDPSVKIIDFGCGDWVTEKPYKTYAGTEGYTPPEFSLHSSYQAEQTTVWQIGQVLWSYHCEGVFNLKDYMKNPNLPVNHLSFYPKPYKTQADRVTPPGVWGSKCKNFV</sequence>
<dbReference type="SUPFAM" id="SSF56112">
    <property type="entry name" value="Protein kinase-like (PK-like)"/>
    <property type="match status" value="1"/>
</dbReference>
<dbReference type="SMART" id="SM00220">
    <property type="entry name" value="S_TKc"/>
    <property type="match status" value="1"/>
</dbReference>
<dbReference type="PROSITE" id="PS50011">
    <property type="entry name" value="PROTEIN_KINASE_DOM"/>
    <property type="match status" value="1"/>
</dbReference>
<comment type="catalytic activity">
    <reaction evidence="8">
        <text>L-threonyl-[protein] + ATP = O-phospho-L-threonyl-[protein] + ADP + H(+)</text>
        <dbReference type="Rhea" id="RHEA:46608"/>
        <dbReference type="Rhea" id="RHEA-COMP:11060"/>
        <dbReference type="Rhea" id="RHEA-COMP:11605"/>
        <dbReference type="ChEBI" id="CHEBI:15378"/>
        <dbReference type="ChEBI" id="CHEBI:30013"/>
        <dbReference type="ChEBI" id="CHEBI:30616"/>
        <dbReference type="ChEBI" id="CHEBI:61977"/>
        <dbReference type="ChEBI" id="CHEBI:456216"/>
        <dbReference type="EC" id="2.7.11.1"/>
    </reaction>
</comment>
<name>A0A8C5GFB6_GOUWI</name>
<evidence type="ECO:0000256" key="3">
    <source>
        <dbReference type="ARBA" id="ARBA00022527"/>
    </source>
</evidence>
<dbReference type="GO" id="GO:0005737">
    <property type="term" value="C:cytoplasm"/>
    <property type="evidence" value="ECO:0007669"/>
    <property type="project" value="TreeGrafter"/>
</dbReference>
<evidence type="ECO:0000256" key="8">
    <source>
        <dbReference type="ARBA" id="ARBA00047899"/>
    </source>
</evidence>
<evidence type="ECO:0000256" key="2">
    <source>
        <dbReference type="ARBA" id="ARBA00012513"/>
    </source>
</evidence>
<dbReference type="InterPro" id="IPR011009">
    <property type="entry name" value="Kinase-like_dom_sf"/>
</dbReference>
<reference evidence="11" key="2">
    <citation type="submission" date="2025-08" db="UniProtKB">
        <authorList>
            <consortium name="Ensembl"/>
        </authorList>
    </citation>
    <scope>IDENTIFICATION</scope>
</reference>
<dbReference type="GO" id="GO:0043066">
    <property type="term" value="P:negative regulation of apoptotic process"/>
    <property type="evidence" value="ECO:0007669"/>
    <property type="project" value="TreeGrafter"/>
</dbReference>
<dbReference type="Ensembl" id="ENSGWIT00000032155.1">
    <property type="protein sequence ID" value="ENSGWIP00000029456.1"/>
    <property type="gene ID" value="ENSGWIG00000015386.1"/>
</dbReference>
<feature type="domain" description="Protein kinase" evidence="10">
    <location>
        <begin position="54"/>
        <end position="285"/>
    </location>
</feature>
<comment type="similarity">
    <text evidence="1">Belongs to the protein kinase superfamily. CAMK Ser/Thr protein kinase family. PIM subfamily.</text>
</comment>
<dbReference type="InterPro" id="IPR000719">
    <property type="entry name" value="Prot_kinase_dom"/>
</dbReference>
<dbReference type="GO" id="GO:0004674">
    <property type="term" value="F:protein serine/threonine kinase activity"/>
    <property type="evidence" value="ECO:0007669"/>
    <property type="project" value="UniProtKB-KW"/>
</dbReference>
<accession>A0A8C5GFB6</accession>
<evidence type="ECO:0000256" key="9">
    <source>
        <dbReference type="ARBA" id="ARBA00048679"/>
    </source>
</evidence>
<evidence type="ECO:0000313" key="11">
    <source>
        <dbReference type="Ensembl" id="ENSGWIP00000029456.1"/>
    </source>
</evidence>
<keyword evidence="3" id="KW-0723">Serine/threonine-protein kinase</keyword>
<dbReference type="InterPro" id="IPR051138">
    <property type="entry name" value="PIM_Ser/Thr_kinase"/>
</dbReference>
<dbReference type="EC" id="2.7.11.1" evidence="2"/>
<dbReference type="Gene3D" id="3.30.200.20">
    <property type="entry name" value="Phosphorylase Kinase, domain 1"/>
    <property type="match status" value="1"/>
</dbReference>
<evidence type="ECO:0000256" key="1">
    <source>
        <dbReference type="ARBA" id="ARBA00005505"/>
    </source>
</evidence>
<dbReference type="GO" id="GO:0007346">
    <property type="term" value="P:regulation of mitotic cell cycle"/>
    <property type="evidence" value="ECO:0007669"/>
    <property type="project" value="TreeGrafter"/>
</dbReference>
<dbReference type="PROSITE" id="PS00108">
    <property type="entry name" value="PROTEIN_KINASE_ST"/>
    <property type="match status" value="1"/>
</dbReference>
<keyword evidence="12" id="KW-1185">Reference proteome</keyword>
<evidence type="ECO:0000256" key="5">
    <source>
        <dbReference type="ARBA" id="ARBA00022741"/>
    </source>
</evidence>
<evidence type="ECO:0000256" key="6">
    <source>
        <dbReference type="ARBA" id="ARBA00022777"/>
    </source>
</evidence>
<dbReference type="PANTHER" id="PTHR22984">
    <property type="entry name" value="SERINE/THREONINE-PROTEIN KINASE PIM"/>
    <property type="match status" value="1"/>
</dbReference>
<dbReference type="Pfam" id="PF00069">
    <property type="entry name" value="Pkinase"/>
    <property type="match status" value="1"/>
</dbReference>
<keyword evidence="6" id="KW-0418">Kinase</keyword>
<protein>
    <recommendedName>
        <fullName evidence="2">non-specific serine/threonine protein kinase</fullName>
        <ecNumber evidence="2">2.7.11.1</ecNumber>
    </recommendedName>
</protein>
<organism evidence="11 12">
    <name type="scientific">Gouania willdenowi</name>
    <name type="common">Blunt-snouted clingfish</name>
    <name type="synonym">Lepadogaster willdenowi</name>
    <dbReference type="NCBI Taxonomy" id="441366"/>
    <lineage>
        <taxon>Eukaryota</taxon>
        <taxon>Metazoa</taxon>
        <taxon>Chordata</taxon>
        <taxon>Craniata</taxon>
        <taxon>Vertebrata</taxon>
        <taxon>Euteleostomi</taxon>
        <taxon>Actinopterygii</taxon>
        <taxon>Neopterygii</taxon>
        <taxon>Teleostei</taxon>
        <taxon>Neoteleostei</taxon>
        <taxon>Acanthomorphata</taxon>
        <taxon>Ovalentaria</taxon>
        <taxon>Blenniimorphae</taxon>
        <taxon>Blenniiformes</taxon>
        <taxon>Gobiesocoidei</taxon>
        <taxon>Gobiesocidae</taxon>
        <taxon>Gobiesocinae</taxon>
        <taxon>Gouania</taxon>
    </lineage>
</organism>